<keyword evidence="5 8" id="KW-0460">Magnesium</keyword>
<organism evidence="10 11">
    <name type="scientific">Shinella sedimenti</name>
    <dbReference type="NCBI Taxonomy" id="2919913"/>
    <lineage>
        <taxon>Bacteria</taxon>
        <taxon>Pseudomonadati</taxon>
        <taxon>Pseudomonadota</taxon>
        <taxon>Alphaproteobacteria</taxon>
        <taxon>Hyphomicrobiales</taxon>
        <taxon>Rhizobiaceae</taxon>
        <taxon>Shinella</taxon>
    </lineage>
</organism>
<keyword evidence="10" id="KW-0548">Nucleotidyltransferase</keyword>
<dbReference type="Gene3D" id="3.90.550.10">
    <property type="entry name" value="Spore Coat Polysaccharide Biosynthesis Protein SpsA, Chain A"/>
    <property type="match status" value="1"/>
</dbReference>
<evidence type="ECO:0000259" key="9">
    <source>
        <dbReference type="Pfam" id="PF12804"/>
    </source>
</evidence>
<dbReference type="EC" id="2.7.7.77" evidence="8"/>
<dbReference type="NCBIfam" id="TIGR02665">
    <property type="entry name" value="molyb_mobA"/>
    <property type="match status" value="1"/>
</dbReference>
<sequence length="211" mass="22762">MADKVPIPGVVLAGGLSSRMGQDKARIRLGGVSLLDHAIRHLRPQVSTIAINTNGPVLSKEGEGLAIFPDLEASRSGPLSGVAAALDYTRRHHPAARHVATVPTDSPFFPGDLVSRLHDAVDTPDRIVVARSADGVHPVFALWPVALADDLTAWLASSAVLRVRSFLDRHNAREVTFQPVETPTGLLDPFFNINTPADLEAAERWLEVLQR</sequence>
<feature type="binding site" evidence="8">
    <location>
        <position position="70"/>
    </location>
    <ligand>
        <name>GTP</name>
        <dbReference type="ChEBI" id="CHEBI:37565"/>
    </ligand>
</feature>
<accession>A0ABT0CJN7</accession>
<comment type="similarity">
    <text evidence="8">Belongs to the MobA family.</text>
</comment>
<feature type="binding site" evidence="8">
    <location>
        <position position="52"/>
    </location>
    <ligand>
        <name>GTP</name>
        <dbReference type="ChEBI" id="CHEBI:37565"/>
    </ligand>
</feature>
<dbReference type="CDD" id="cd02503">
    <property type="entry name" value="MobA"/>
    <property type="match status" value="1"/>
</dbReference>
<name>A0ABT0CJN7_9HYPH</name>
<dbReference type="InterPro" id="IPR029044">
    <property type="entry name" value="Nucleotide-diphossugar_trans"/>
</dbReference>
<dbReference type="InterPro" id="IPR013482">
    <property type="entry name" value="Molybde_CF_guanTrfase"/>
</dbReference>
<dbReference type="GO" id="GO:0061603">
    <property type="term" value="F:molybdenum cofactor guanylyltransferase activity"/>
    <property type="evidence" value="ECO:0007669"/>
    <property type="project" value="UniProtKB-EC"/>
</dbReference>
<keyword evidence="6 8" id="KW-0342">GTP-binding</keyword>
<comment type="function">
    <text evidence="8">Transfers a GMP moiety from GTP to Mo-molybdopterin (Mo-MPT) cofactor (Moco or molybdenum cofactor) to form Mo-molybdopterin guanine dinucleotide (Mo-MGD) cofactor.</text>
</comment>
<dbReference type="PANTHER" id="PTHR19136:SF81">
    <property type="entry name" value="MOLYBDENUM COFACTOR GUANYLYLTRANSFERASE"/>
    <property type="match status" value="1"/>
</dbReference>
<dbReference type="PANTHER" id="PTHR19136">
    <property type="entry name" value="MOLYBDENUM COFACTOR GUANYLYLTRANSFERASE"/>
    <property type="match status" value="1"/>
</dbReference>
<feature type="domain" description="MobA-like NTP transferase" evidence="9">
    <location>
        <begin position="9"/>
        <end position="170"/>
    </location>
</feature>
<feature type="binding site" evidence="8">
    <location>
        <position position="105"/>
    </location>
    <ligand>
        <name>Mg(2+)</name>
        <dbReference type="ChEBI" id="CHEBI:18420"/>
    </ligand>
</feature>
<comment type="caution">
    <text evidence="10">The sequence shown here is derived from an EMBL/GenBank/DDBJ whole genome shotgun (WGS) entry which is preliminary data.</text>
</comment>
<evidence type="ECO:0000256" key="5">
    <source>
        <dbReference type="ARBA" id="ARBA00022842"/>
    </source>
</evidence>
<gene>
    <name evidence="8 10" type="primary">mobA</name>
    <name evidence="10" type="ORF">MKI86_06600</name>
</gene>
<dbReference type="SUPFAM" id="SSF53448">
    <property type="entry name" value="Nucleotide-diphospho-sugar transferases"/>
    <property type="match status" value="1"/>
</dbReference>
<dbReference type="Pfam" id="PF12804">
    <property type="entry name" value="NTP_transf_3"/>
    <property type="match status" value="1"/>
</dbReference>
<dbReference type="EMBL" id="JAKVIN010000002">
    <property type="protein sequence ID" value="MCJ8148801.1"/>
    <property type="molecule type" value="Genomic_DNA"/>
</dbReference>
<evidence type="ECO:0000256" key="7">
    <source>
        <dbReference type="ARBA" id="ARBA00023150"/>
    </source>
</evidence>
<protein>
    <recommendedName>
        <fullName evidence="8">Molybdenum cofactor guanylyltransferase</fullName>
        <shortName evidence="8">MoCo guanylyltransferase</shortName>
        <ecNumber evidence="8">2.7.7.77</ecNumber>
    </recommendedName>
    <alternativeName>
        <fullName evidence="8">GTP:molybdopterin guanylyltransferase</fullName>
    </alternativeName>
    <alternativeName>
        <fullName evidence="8">Mo-MPT guanylyltransferase</fullName>
    </alternativeName>
    <alternativeName>
        <fullName evidence="8">Molybdopterin guanylyltransferase</fullName>
    </alternativeName>
    <alternativeName>
        <fullName evidence="8">Molybdopterin-guanine dinucleotide synthase</fullName>
        <shortName evidence="8">MGD synthase</shortName>
    </alternativeName>
</protein>
<comment type="catalytic activity">
    <reaction evidence="8">
        <text>Mo-molybdopterin + GTP + H(+) = Mo-molybdopterin guanine dinucleotide + diphosphate</text>
        <dbReference type="Rhea" id="RHEA:34243"/>
        <dbReference type="ChEBI" id="CHEBI:15378"/>
        <dbReference type="ChEBI" id="CHEBI:33019"/>
        <dbReference type="ChEBI" id="CHEBI:37565"/>
        <dbReference type="ChEBI" id="CHEBI:71302"/>
        <dbReference type="ChEBI" id="CHEBI:71310"/>
        <dbReference type="EC" id="2.7.7.77"/>
    </reaction>
</comment>
<evidence type="ECO:0000313" key="10">
    <source>
        <dbReference type="EMBL" id="MCJ8148801.1"/>
    </source>
</evidence>
<feature type="binding site" evidence="8">
    <location>
        <position position="24"/>
    </location>
    <ligand>
        <name>GTP</name>
        <dbReference type="ChEBI" id="CHEBI:37565"/>
    </ligand>
</feature>
<dbReference type="HAMAP" id="MF_00316">
    <property type="entry name" value="MobA"/>
    <property type="match status" value="1"/>
</dbReference>
<dbReference type="Proteomes" id="UP001201844">
    <property type="component" value="Unassembled WGS sequence"/>
</dbReference>
<evidence type="ECO:0000256" key="6">
    <source>
        <dbReference type="ARBA" id="ARBA00023134"/>
    </source>
</evidence>
<keyword evidence="2 8" id="KW-0808">Transferase</keyword>
<evidence type="ECO:0000256" key="8">
    <source>
        <dbReference type="HAMAP-Rule" id="MF_00316"/>
    </source>
</evidence>
<proteinExistence type="inferred from homology"/>
<evidence type="ECO:0000256" key="2">
    <source>
        <dbReference type="ARBA" id="ARBA00022679"/>
    </source>
</evidence>
<dbReference type="RefSeq" id="WP_241598881.1">
    <property type="nucleotide sequence ID" value="NZ_JAKVIN010000002.1"/>
</dbReference>
<comment type="domain">
    <text evidence="8">The N-terminal domain determines nucleotide recognition and specific binding, while the C-terminal domain determines the specific binding to the target protein.</text>
</comment>
<evidence type="ECO:0000256" key="3">
    <source>
        <dbReference type="ARBA" id="ARBA00022723"/>
    </source>
</evidence>
<evidence type="ECO:0000313" key="11">
    <source>
        <dbReference type="Proteomes" id="UP001201844"/>
    </source>
</evidence>
<keyword evidence="4 8" id="KW-0547">Nucleotide-binding</keyword>
<feature type="binding site" evidence="8">
    <location>
        <position position="105"/>
    </location>
    <ligand>
        <name>GTP</name>
        <dbReference type="ChEBI" id="CHEBI:37565"/>
    </ligand>
</feature>
<keyword evidence="11" id="KW-1185">Reference proteome</keyword>
<keyword evidence="1 8" id="KW-0963">Cytoplasm</keyword>
<keyword evidence="3 8" id="KW-0479">Metal-binding</keyword>
<comment type="cofactor">
    <cofactor evidence="8">
        <name>Mg(2+)</name>
        <dbReference type="ChEBI" id="CHEBI:18420"/>
    </cofactor>
</comment>
<evidence type="ECO:0000256" key="1">
    <source>
        <dbReference type="ARBA" id="ARBA00022490"/>
    </source>
</evidence>
<dbReference type="InterPro" id="IPR025877">
    <property type="entry name" value="MobA-like_NTP_Trfase"/>
</dbReference>
<comment type="subcellular location">
    <subcellularLocation>
        <location evidence="8">Cytoplasm</location>
    </subcellularLocation>
</comment>
<feature type="binding site" evidence="8">
    <location>
        <begin position="12"/>
        <end position="14"/>
    </location>
    <ligand>
        <name>GTP</name>
        <dbReference type="ChEBI" id="CHEBI:37565"/>
    </ligand>
</feature>
<reference evidence="10 11" key="1">
    <citation type="submission" date="2022-02" db="EMBL/GenBank/DDBJ databases">
        <title>Shinella B3.7 sp. nov., isolated from Sediment (Zhairuo Island).</title>
        <authorList>
            <person name="Chen G."/>
        </authorList>
    </citation>
    <scope>NUCLEOTIDE SEQUENCE [LARGE SCALE GENOMIC DNA]</scope>
    <source>
        <strain evidence="10 11">B3.7</strain>
    </source>
</reference>
<keyword evidence="7 8" id="KW-0501">Molybdenum cofactor biosynthesis</keyword>
<comment type="subunit">
    <text evidence="8">Monomer.</text>
</comment>
<evidence type="ECO:0000256" key="4">
    <source>
        <dbReference type="ARBA" id="ARBA00022741"/>
    </source>
</evidence>